<dbReference type="Gene3D" id="2.60.120.260">
    <property type="entry name" value="Galactose-binding domain-like"/>
    <property type="match status" value="1"/>
</dbReference>
<evidence type="ECO:0000313" key="3">
    <source>
        <dbReference type="Proteomes" id="UP000284379"/>
    </source>
</evidence>
<dbReference type="GO" id="GO:0005975">
    <property type="term" value="P:carbohydrate metabolic process"/>
    <property type="evidence" value="ECO:0007669"/>
    <property type="project" value="InterPro"/>
</dbReference>
<dbReference type="InterPro" id="IPR008928">
    <property type="entry name" value="6-hairpin_glycosidase_sf"/>
</dbReference>
<accession>A0A413VXQ7</accession>
<dbReference type="Proteomes" id="UP000284379">
    <property type="component" value="Unassembled WGS sequence"/>
</dbReference>
<comment type="caution">
    <text evidence="2">The sequence shown here is derived from an EMBL/GenBank/DDBJ whole genome shotgun (WGS) entry which is preliminary data.</text>
</comment>
<dbReference type="Gene3D" id="2.60.420.10">
    <property type="entry name" value="Maltose phosphorylase, domain 3"/>
    <property type="match status" value="1"/>
</dbReference>
<sequence length="888" mass="100598">MKLHLCFSLIVLLSLVSCRNDRVYSEWSLQNRDTGEYLGEKEGTFCFAAEPSGDDFFWIIESTPGEEFLIKNKKSGKYLQFDGEEVVCVASDGKGQENLKWKYGGFDFLTQKNCGWYTLENKATSRDLHLMRRGDGIAMGASDRVKDFKSHWNIVREKGTDLSFMITPEEVIDASFLGTREAVAISDTEIESNYHGENRWKLQKDISTFPRFTAENNRMLVALYNMALEEMQLDIRTDSTFMAGALWPDTWTRDAVYSIYFSYAWILPEVSRKTLEKQTLQNPKEALQDTGSGGSWPISTDRVVWAMAAWEYYLYTGDKSWLESVYDGLKYTALKDIHVTFDANVGLFKGETCSMDWRTHTYPNWFINSVIADSFSSGTNALHKFFYQFLGTAGRIIQKPAEEIAMWEKYSGLLKENINKHFWDEKQGCYTCYLYPEYLGYRPTQRVGVMSNGLAAVLDIATTGQSIQMVENFPLYPYGAAVLYPSIPDDFSYHNKSVWPVWETPYMYAARDVKNTKVVEHMIKSLVRAGALFLTHKENMTYDTGYDCGTALNSSRQLWSVASYISMVYRVLFGMTMEEEGITFTPVVPDLVAGKISLENFRYRDAVLNINITGKGNTVKKITVNGQDQKLPYLLPATAQGDYTIDIVMTATHASDKMNLVQPGPREDWSPMEPVLEQKGQIINCPVESGLRYFLCGTKIEDKEITFPYDLSRESAGFYSVYSVDKRGFKSDCSNPVIKTDWREIFEAEDAVSKGTFSNVHSGYSGKGFVVDLYTKPADVVFTIDVPADGDYALVLSGANGHGPDGTYCTIRSVFVDNVDSGTFILEATGDWNKWTRSNYILKNLKAGRHVVSLRLNPEGKGFDSNMSHGREDANDCNLDYLEISRIQ</sequence>
<protein>
    <submittedName>
        <fullName evidence="2">Carbohydrate-binding protein</fullName>
    </submittedName>
</protein>
<reference evidence="2 3" key="1">
    <citation type="submission" date="2018-08" db="EMBL/GenBank/DDBJ databases">
        <title>A genome reference for cultivated species of the human gut microbiota.</title>
        <authorList>
            <person name="Zou Y."/>
            <person name="Xue W."/>
            <person name="Luo G."/>
        </authorList>
    </citation>
    <scope>NUCLEOTIDE SEQUENCE [LARGE SCALE GENOMIC DNA]</scope>
    <source>
        <strain evidence="2 3">AM40-30BH</strain>
    </source>
</reference>
<dbReference type="InterPro" id="IPR012341">
    <property type="entry name" value="6hp_glycosidase-like_sf"/>
</dbReference>
<dbReference type="InterPro" id="IPR005084">
    <property type="entry name" value="CBM6"/>
</dbReference>
<dbReference type="Gene3D" id="1.50.10.10">
    <property type="match status" value="1"/>
</dbReference>
<dbReference type="EMBL" id="QSGO01000001">
    <property type="protein sequence ID" value="RHB38370.1"/>
    <property type="molecule type" value="Genomic_DNA"/>
</dbReference>
<evidence type="ECO:0000259" key="1">
    <source>
        <dbReference type="PROSITE" id="PS51175"/>
    </source>
</evidence>
<dbReference type="CDD" id="cd23432">
    <property type="entry name" value="beta-trefoil_Ricin_EndoBetaGal-like"/>
    <property type="match status" value="1"/>
</dbReference>
<dbReference type="InterPro" id="IPR008979">
    <property type="entry name" value="Galactose-bd-like_sf"/>
</dbReference>
<gene>
    <name evidence="2" type="ORF">DW888_00690</name>
</gene>
<organism evidence="2 3">
    <name type="scientific">Bacteroides nordii</name>
    <dbReference type="NCBI Taxonomy" id="291645"/>
    <lineage>
        <taxon>Bacteria</taxon>
        <taxon>Pseudomonadati</taxon>
        <taxon>Bacteroidota</taxon>
        <taxon>Bacteroidia</taxon>
        <taxon>Bacteroidales</taxon>
        <taxon>Bacteroidaceae</taxon>
        <taxon>Bacteroides</taxon>
    </lineage>
</organism>
<evidence type="ECO:0000313" key="2">
    <source>
        <dbReference type="EMBL" id="RHB38370.1"/>
    </source>
</evidence>
<dbReference type="GO" id="GO:0030246">
    <property type="term" value="F:carbohydrate binding"/>
    <property type="evidence" value="ECO:0007669"/>
    <property type="project" value="InterPro"/>
</dbReference>
<name>A0A413VXQ7_9BACE</name>
<feature type="domain" description="CBM6" evidence="1">
    <location>
        <begin position="744"/>
        <end position="885"/>
    </location>
</feature>
<dbReference type="RefSeq" id="WP_122200645.1">
    <property type="nucleotide sequence ID" value="NZ_CABJFV010000001.1"/>
</dbReference>
<dbReference type="SUPFAM" id="SSF48208">
    <property type="entry name" value="Six-hairpin glycosidases"/>
    <property type="match status" value="1"/>
</dbReference>
<dbReference type="PROSITE" id="PS51257">
    <property type="entry name" value="PROKAR_LIPOPROTEIN"/>
    <property type="match status" value="1"/>
</dbReference>
<dbReference type="Gene3D" id="2.80.10.50">
    <property type="match status" value="1"/>
</dbReference>
<dbReference type="SUPFAM" id="SSF49785">
    <property type="entry name" value="Galactose-binding domain-like"/>
    <property type="match status" value="1"/>
</dbReference>
<proteinExistence type="predicted"/>
<dbReference type="PROSITE" id="PS51175">
    <property type="entry name" value="CBM6"/>
    <property type="match status" value="1"/>
</dbReference>
<dbReference type="AlphaFoldDB" id="A0A413VXQ7"/>